<protein>
    <submittedName>
        <fullName evidence="2">Uncharacterized protein</fullName>
    </submittedName>
</protein>
<feature type="region of interest" description="Disordered" evidence="1">
    <location>
        <begin position="1"/>
        <end position="28"/>
    </location>
</feature>
<accession>A0A4R8A2F2</accession>
<sequence>MLPTGPGSRSLDRGQSQRSRGLGTQRHWHARVWRGGLVECRKETS</sequence>
<dbReference type="Proteomes" id="UP000295447">
    <property type="component" value="Unassembled WGS sequence"/>
</dbReference>
<dbReference type="EMBL" id="SODF01000001">
    <property type="protein sequence ID" value="TDW24396.1"/>
    <property type="molecule type" value="Genomic_DNA"/>
</dbReference>
<name>A0A4R8A2F2_9ACTN</name>
<reference evidence="2 3" key="1">
    <citation type="submission" date="2019-03" db="EMBL/GenBank/DDBJ databases">
        <title>Genomic Encyclopedia of Type Strains, Phase III (KMG-III): the genomes of soil and plant-associated and newly described type strains.</title>
        <authorList>
            <person name="Whitman W."/>
        </authorList>
    </citation>
    <scope>NUCLEOTIDE SEQUENCE [LARGE SCALE GENOMIC DNA]</scope>
    <source>
        <strain evidence="2 3">VKM Ac-2570</strain>
    </source>
</reference>
<evidence type="ECO:0000256" key="1">
    <source>
        <dbReference type="SAM" id="MobiDB-lite"/>
    </source>
</evidence>
<keyword evidence="3" id="KW-1185">Reference proteome</keyword>
<evidence type="ECO:0000313" key="2">
    <source>
        <dbReference type="EMBL" id="TDW24396.1"/>
    </source>
</evidence>
<comment type="caution">
    <text evidence="2">The sequence shown here is derived from an EMBL/GenBank/DDBJ whole genome shotgun (WGS) entry which is preliminary data.</text>
</comment>
<proteinExistence type="predicted"/>
<gene>
    <name evidence="2" type="ORF">EV650_3275</name>
</gene>
<evidence type="ECO:0000313" key="3">
    <source>
        <dbReference type="Proteomes" id="UP000295447"/>
    </source>
</evidence>
<dbReference type="AlphaFoldDB" id="A0A4R8A2F2"/>
<organism evidence="2 3">
    <name type="scientific">Kribbella kalugense</name>
    <dbReference type="NCBI Taxonomy" id="2512221"/>
    <lineage>
        <taxon>Bacteria</taxon>
        <taxon>Bacillati</taxon>
        <taxon>Actinomycetota</taxon>
        <taxon>Actinomycetes</taxon>
        <taxon>Propionibacteriales</taxon>
        <taxon>Kribbellaceae</taxon>
        <taxon>Kribbella</taxon>
    </lineage>
</organism>